<dbReference type="InterPro" id="IPR016634">
    <property type="entry name" value="CapW-like"/>
</dbReference>
<name>A0A6I6CXM5_9GAMM</name>
<dbReference type="InterPro" id="IPR059020">
    <property type="entry name" value="CapW_CTD"/>
</dbReference>
<evidence type="ECO:0000313" key="5">
    <source>
        <dbReference type="Proteomes" id="UP000427716"/>
    </source>
</evidence>
<evidence type="ECO:0000313" key="4">
    <source>
        <dbReference type="EMBL" id="QGT78939.1"/>
    </source>
</evidence>
<dbReference type="PIRSF" id="PIRSF015558">
    <property type="entry name" value="Txn_reg_DeoR_prd"/>
    <property type="match status" value="1"/>
</dbReference>
<proteinExistence type="predicted"/>
<dbReference type="Pfam" id="PF13280">
    <property type="entry name" value="WYL"/>
    <property type="match status" value="1"/>
</dbReference>
<dbReference type="Pfam" id="PF26109">
    <property type="entry name" value="WHD_BrxR"/>
    <property type="match status" value="1"/>
</dbReference>
<feature type="domain" description="DNA-binding transcriptional repressor CapW C-terminal dimerisation" evidence="2">
    <location>
        <begin position="223"/>
        <end position="290"/>
    </location>
</feature>
<feature type="domain" description="DNA-binding transcriptional repressor CapW winged helix-turn-helix" evidence="3">
    <location>
        <begin position="22"/>
        <end position="102"/>
    </location>
</feature>
<reference evidence="4 5" key="1">
    <citation type="submission" date="2019-11" db="EMBL/GenBank/DDBJ databases">
        <authorList>
            <person name="Zhang J."/>
            <person name="Sun C."/>
        </authorList>
    </citation>
    <scope>NUCLEOTIDE SEQUENCE [LARGE SCALE GENOMIC DNA]</scope>
    <source>
        <strain evidence="5">sp2</strain>
    </source>
</reference>
<dbReference type="PANTHER" id="PTHR34580">
    <property type="match status" value="1"/>
</dbReference>
<evidence type="ECO:0000259" key="2">
    <source>
        <dbReference type="Pfam" id="PF26107"/>
    </source>
</evidence>
<feature type="domain" description="WYL" evidence="1">
    <location>
        <begin position="136"/>
        <end position="203"/>
    </location>
</feature>
<dbReference type="KEGG" id="ghl:GM160_08550"/>
<accession>A0A6I6CXM5</accession>
<dbReference type="AlphaFoldDB" id="A0A6I6CXM5"/>
<evidence type="ECO:0000259" key="1">
    <source>
        <dbReference type="Pfam" id="PF13280"/>
    </source>
</evidence>
<gene>
    <name evidence="4" type="ORF">GM160_08550</name>
</gene>
<dbReference type="EMBL" id="CP046415">
    <property type="protein sequence ID" value="QGT78939.1"/>
    <property type="molecule type" value="Genomic_DNA"/>
</dbReference>
<dbReference type="InterPro" id="IPR051534">
    <property type="entry name" value="CBASS_pafABC_assoc_protein"/>
</dbReference>
<organism evidence="4 5">
    <name type="scientific">Guyparkeria halophila</name>
    <dbReference type="NCBI Taxonomy" id="47960"/>
    <lineage>
        <taxon>Bacteria</taxon>
        <taxon>Pseudomonadati</taxon>
        <taxon>Pseudomonadota</taxon>
        <taxon>Gammaproteobacteria</taxon>
        <taxon>Chromatiales</taxon>
        <taxon>Thioalkalibacteraceae</taxon>
        <taxon>Guyparkeria</taxon>
    </lineage>
</organism>
<keyword evidence="5" id="KW-1185">Reference proteome</keyword>
<dbReference type="Proteomes" id="UP000427716">
    <property type="component" value="Chromosome"/>
</dbReference>
<dbReference type="PANTHER" id="PTHR34580:SF3">
    <property type="entry name" value="PROTEIN PAFB"/>
    <property type="match status" value="1"/>
</dbReference>
<dbReference type="InterPro" id="IPR026881">
    <property type="entry name" value="WYL_dom"/>
</dbReference>
<evidence type="ECO:0000259" key="3">
    <source>
        <dbReference type="Pfam" id="PF26109"/>
    </source>
</evidence>
<dbReference type="InterPro" id="IPR059019">
    <property type="entry name" value="WHD_CapW"/>
</dbReference>
<dbReference type="Pfam" id="PF26107">
    <property type="entry name" value="BrxR_CTD"/>
    <property type="match status" value="1"/>
</dbReference>
<protein>
    <submittedName>
        <fullName evidence="4">WYL domain-containing protein</fullName>
    </submittedName>
</protein>
<sequence>MGTMTTVTPLTNDPDIDDLKWDLRQRLKLLECTLLLNGWVRTQALTETFGISRAQASKDFAVYQTLAPGNLVYNRSRKYYEPGEHFAARLLSGRTSELLDVLGALPGADRPVVALAAAGPNVELLRPLERELDLDILRAVSAAASNGHRLRVDYQSMRRPEPRPIELSPHTLVFSGFRWHLRAFSHEHEEYRDFVLARMANAESLPDRPGAPRDADGDWFEEVVLRVGVHPELPAAQQAVIAADYGMVDGERRVSVRRALLPYLLRLMQIEPEREHPDPLIQQICLLNPEVAHRKGWD</sequence>
<dbReference type="PROSITE" id="PS52050">
    <property type="entry name" value="WYL"/>
    <property type="match status" value="1"/>
</dbReference>